<gene>
    <name evidence="2" type="ORF">bhn_I2503</name>
</gene>
<organism evidence="2 3">
    <name type="scientific">Butyrivibrio hungatei</name>
    <dbReference type="NCBI Taxonomy" id="185008"/>
    <lineage>
        <taxon>Bacteria</taxon>
        <taxon>Bacillati</taxon>
        <taxon>Bacillota</taxon>
        <taxon>Clostridia</taxon>
        <taxon>Lachnospirales</taxon>
        <taxon>Lachnospiraceae</taxon>
        <taxon>Butyrivibrio</taxon>
    </lineage>
</organism>
<feature type="transmembrane region" description="Helical" evidence="1">
    <location>
        <begin position="73"/>
        <end position="93"/>
    </location>
</feature>
<name>A0A1D9P5T2_9FIRM</name>
<proteinExistence type="predicted"/>
<dbReference type="InterPro" id="IPR021354">
    <property type="entry name" value="DUF2975"/>
</dbReference>
<feature type="transmembrane region" description="Helical" evidence="1">
    <location>
        <begin position="120"/>
        <end position="144"/>
    </location>
</feature>
<dbReference type="OrthoDB" id="2003592at2"/>
<feature type="transmembrane region" description="Helical" evidence="1">
    <location>
        <begin position="12"/>
        <end position="37"/>
    </location>
</feature>
<dbReference type="EMBL" id="CP017831">
    <property type="protein sequence ID" value="AOZ97535.1"/>
    <property type="molecule type" value="Genomic_DNA"/>
</dbReference>
<reference evidence="3" key="1">
    <citation type="submission" date="2016-10" db="EMBL/GenBank/DDBJ databases">
        <title>The complete genome sequence of the rumen bacterium Butyrivibrio hungatei MB2003.</title>
        <authorList>
            <person name="Palevich N."/>
            <person name="Kelly W.J."/>
            <person name="Leahy S.C."/>
            <person name="Altermann E."/>
            <person name="Rakonjac J."/>
            <person name="Attwood G.T."/>
        </authorList>
    </citation>
    <scope>NUCLEOTIDE SEQUENCE [LARGE SCALE GENOMIC DNA]</scope>
    <source>
        <strain evidence="3">MB2003</strain>
    </source>
</reference>
<feature type="transmembrane region" description="Helical" evidence="1">
    <location>
        <begin position="150"/>
        <end position="171"/>
    </location>
</feature>
<keyword evidence="3" id="KW-1185">Reference proteome</keyword>
<dbReference type="Proteomes" id="UP000179284">
    <property type="component" value="Chromosome I"/>
</dbReference>
<evidence type="ECO:0000313" key="2">
    <source>
        <dbReference type="EMBL" id="AOZ97535.1"/>
    </source>
</evidence>
<accession>A0A1D9P5T2</accession>
<keyword evidence="1" id="KW-0812">Transmembrane</keyword>
<evidence type="ECO:0000313" key="3">
    <source>
        <dbReference type="Proteomes" id="UP000179284"/>
    </source>
</evidence>
<dbReference type="KEGG" id="bhu:bhn_I2503"/>
<dbReference type="AlphaFoldDB" id="A0A1D9P5T2"/>
<sequence length="183" mass="19812">MQKSNLRNITAVMAKIIEVLSWIGAVCIVLSMIVLFATRDMIAEAYKSGAFDSQSISVTGVDSEAFINSLTNGSGIVALVPFVFFCALSALIFRNIYKVFQKANGDSPFSEANVKRIKNIGYYALAIPVSKIVMYAVFAVTVGINNLNISISLSEVVFGLVALCLAQYFAYGAELQREVDGLL</sequence>
<keyword evidence="1" id="KW-1133">Transmembrane helix</keyword>
<evidence type="ECO:0000256" key="1">
    <source>
        <dbReference type="SAM" id="Phobius"/>
    </source>
</evidence>
<keyword evidence="1" id="KW-0472">Membrane</keyword>
<dbReference type="Pfam" id="PF11188">
    <property type="entry name" value="DUF2975"/>
    <property type="match status" value="1"/>
</dbReference>
<evidence type="ECO:0008006" key="4">
    <source>
        <dbReference type="Google" id="ProtNLM"/>
    </source>
</evidence>
<protein>
    <recommendedName>
        <fullName evidence="4">DUF2975 domain-containing protein</fullName>
    </recommendedName>
</protein>
<dbReference type="RefSeq" id="WP_071177127.1">
    <property type="nucleotide sequence ID" value="NZ_CP017831.1"/>
</dbReference>